<dbReference type="CDD" id="cd03220">
    <property type="entry name" value="ABC_KpsT_Wzt"/>
    <property type="match status" value="1"/>
</dbReference>
<reference evidence="6" key="1">
    <citation type="journal article" date="2023" name="Int. J. Syst. Evol. Microbiol.">
        <title>Sinisalibacter aestuarii sp. nov., isolated from estuarine sediment of the Arakawa River.</title>
        <authorList>
            <person name="Arafat S.T."/>
            <person name="Hirano S."/>
            <person name="Sato A."/>
            <person name="Takeuchi K."/>
            <person name="Yasuda T."/>
            <person name="Terahara T."/>
            <person name="Hamada M."/>
            <person name="Kobayashi T."/>
        </authorList>
    </citation>
    <scope>NUCLEOTIDE SEQUENCE</scope>
    <source>
        <strain evidence="6">B-399</strain>
    </source>
</reference>
<dbReference type="InterPro" id="IPR017871">
    <property type="entry name" value="ABC_transporter-like_CS"/>
</dbReference>
<comment type="similarity">
    <text evidence="1">Belongs to the ABC transporter superfamily.</text>
</comment>
<dbReference type="PROSITE" id="PS00211">
    <property type="entry name" value="ABC_TRANSPORTER_1"/>
    <property type="match status" value="1"/>
</dbReference>
<evidence type="ECO:0000256" key="3">
    <source>
        <dbReference type="ARBA" id="ARBA00022741"/>
    </source>
</evidence>
<proteinExistence type="inferred from homology"/>
<dbReference type="PANTHER" id="PTHR46743:SF2">
    <property type="entry name" value="TEICHOIC ACIDS EXPORT ATP-BINDING PROTEIN TAGH"/>
    <property type="match status" value="1"/>
</dbReference>
<keyword evidence="2" id="KW-0813">Transport</keyword>
<gene>
    <name evidence="6" type="primary">rkpS_2</name>
    <name evidence="6" type="ORF">STA1M1_24930</name>
</gene>
<keyword evidence="3" id="KW-0547">Nucleotide-binding</keyword>
<dbReference type="InterPro" id="IPR027417">
    <property type="entry name" value="P-loop_NTPase"/>
</dbReference>
<dbReference type="InterPro" id="IPR003593">
    <property type="entry name" value="AAA+_ATPase"/>
</dbReference>
<protein>
    <submittedName>
        <fullName evidence="6">ATP-binding protein</fullName>
    </submittedName>
</protein>
<keyword evidence="4 6" id="KW-0067">ATP-binding</keyword>
<dbReference type="SUPFAM" id="SSF52540">
    <property type="entry name" value="P-loop containing nucleoside triphosphate hydrolases"/>
    <property type="match status" value="1"/>
</dbReference>
<keyword evidence="7" id="KW-1185">Reference proteome</keyword>
<feature type="domain" description="ABC transporter" evidence="5">
    <location>
        <begin position="2"/>
        <end position="221"/>
    </location>
</feature>
<comment type="caution">
    <text evidence="6">The sequence shown here is derived from an EMBL/GenBank/DDBJ whole genome shotgun (WGS) entry which is preliminary data.</text>
</comment>
<dbReference type="PROSITE" id="PS50893">
    <property type="entry name" value="ABC_TRANSPORTER_2"/>
    <property type="match status" value="1"/>
</dbReference>
<evidence type="ECO:0000259" key="5">
    <source>
        <dbReference type="PROSITE" id="PS50893"/>
    </source>
</evidence>
<evidence type="ECO:0000313" key="6">
    <source>
        <dbReference type="EMBL" id="GKY88624.1"/>
    </source>
</evidence>
<dbReference type="Gene3D" id="3.40.50.300">
    <property type="entry name" value="P-loop containing nucleotide triphosphate hydrolases"/>
    <property type="match status" value="1"/>
</dbReference>
<evidence type="ECO:0000256" key="4">
    <source>
        <dbReference type="ARBA" id="ARBA00022840"/>
    </source>
</evidence>
<dbReference type="Pfam" id="PF00005">
    <property type="entry name" value="ABC_tran"/>
    <property type="match status" value="1"/>
</dbReference>
<dbReference type="PANTHER" id="PTHR46743">
    <property type="entry name" value="TEICHOIC ACIDS EXPORT ATP-BINDING PROTEIN TAGH"/>
    <property type="match status" value="1"/>
</dbReference>
<evidence type="ECO:0000256" key="2">
    <source>
        <dbReference type="ARBA" id="ARBA00022448"/>
    </source>
</evidence>
<name>A0ABQ5LUG0_9RHOB</name>
<dbReference type="InterPro" id="IPR003439">
    <property type="entry name" value="ABC_transporter-like_ATP-bd"/>
</dbReference>
<dbReference type="Proteomes" id="UP001144205">
    <property type="component" value="Unassembled WGS sequence"/>
</dbReference>
<accession>A0ABQ5LUG0</accession>
<sequence length="228" mass="24706">MIALRSLSKSYAVNAGRKTVCRDISLTFPGKTSVGLLGRNGAGKSTLLRMLAGVEDADSGEILSDGTISWPVGFAGSFHPELTGAQNIRFIGRLYGVDTDDLMRFVEDFAELGLHFHAPFRTYSAGMRARLAFGLSMGIEFDTYLIDEVTSVGDAAFRDRSTEMLNLRLARSAAIVVTHSMPLMRQLCTCGVVMVNGSARMYDTIDEAIAVHERAMRGDLPDWAGADG</sequence>
<dbReference type="InterPro" id="IPR015860">
    <property type="entry name" value="ABC_transpr_TagH-like"/>
</dbReference>
<dbReference type="GO" id="GO:0005524">
    <property type="term" value="F:ATP binding"/>
    <property type="evidence" value="ECO:0007669"/>
    <property type="project" value="UniProtKB-KW"/>
</dbReference>
<dbReference type="InterPro" id="IPR050683">
    <property type="entry name" value="Bact_Polysacc_Export_ATP-bd"/>
</dbReference>
<evidence type="ECO:0000313" key="7">
    <source>
        <dbReference type="Proteomes" id="UP001144205"/>
    </source>
</evidence>
<dbReference type="SMART" id="SM00382">
    <property type="entry name" value="AAA"/>
    <property type="match status" value="1"/>
</dbReference>
<dbReference type="RefSeq" id="WP_281842663.1">
    <property type="nucleotide sequence ID" value="NZ_BROH01000007.1"/>
</dbReference>
<evidence type="ECO:0000256" key="1">
    <source>
        <dbReference type="ARBA" id="ARBA00005417"/>
    </source>
</evidence>
<organism evidence="6 7">
    <name type="scientific">Sinisalibacter aestuarii</name>
    <dbReference type="NCBI Taxonomy" id="2949426"/>
    <lineage>
        <taxon>Bacteria</taxon>
        <taxon>Pseudomonadati</taxon>
        <taxon>Pseudomonadota</taxon>
        <taxon>Alphaproteobacteria</taxon>
        <taxon>Rhodobacterales</taxon>
        <taxon>Roseobacteraceae</taxon>
        <taxon>Sinisalibacter</taxon>
    </lineage>
</organism>
<dbReference type="EMBL" id="BROH01000007">
    <property type="protein sequence ID" value="GKY88624.1"/>
    <property type="molecule type" value="Genomic_DNA"/>
</dbReference>